<protein>
    <submittedName>
        <fullName evidence="2">Uncharacterized protein</fullName>
    </submittedName>
</protein>
<feature type="region of interest" description="Disordered" evidence="1">
    <location>
        <begin position="23"/>
        <end position="55"/>
    </location>
</feature>
<organism evidence="2 3">
    <name type="scientific">Mesobacillus maritimus</name>
    <dbReference type="NCBI Taxonomy" id="1643336"/>
    <lineage>
        <taxon>Bacteria</taxon>
        <taxon>Bacillati</taxon>
        <taxon>Bacillota</taxon>
        <taxon>Bacilli</taxon>
        <taxon>Bacillales</taxon>
        <taxon>Bacillaceae</taxon>
        <taxon>Mesobacillus</taxon>
    </lineage>
</organism>
<evidence type="ECO:0000313" key="2">
    <source>
        <dbReference type="EMBL" id="MBY0099346.1"/>
    </source>
</evidence>
<comment type="caution">
    <text evidence="2">The sequence shown here is derived from an EMBL/GenBank/DDBJ whole genome shotgun (WGS) entry which is preliminary data.</text>
</comment>
<sequence length="55" mass="6263">MVTTITDLIELIWMDVSTCPVEEKGKAGMSSVPELSEVERKRESRNVQRAQTRVK</sequence>
<evidence type="ECO:0000256" key="1">
    <source>
        <dbReference type="SAM" id="MobiDB-lite"/>
    </source>
</evidence>
<accession>A0ABS7KBC9</accession>
<dbReference type="EMBL" id="JACWFH010000035">
    <property type="protein sequence ID" value="MBY0099346.1"/>
    <property type="molecule type" value="Genomic_DNA"/>
</dbReference>
<evidence type="ECO:0000313" key="3">
    <source>
        <dbReference type="Proteomes" id="UP000769780"/>
    </source>
</evidence>
<dbReference type="Proteomes" id="UP000769780">
    <property type="component" value="Unassembled WGS sequence"/>
</dbReference>
<dbReference type="RefSeq" id="WP_221875556.1">
    <property type="nucleotide sequence ID" value="NZ_JACWFH010000035.1"/>
</dbReference>
<keyword evidence="3" id="KW-1185">Reference proteome</keyword>
<reference evidence="2 3" key="1">
    <citation type="submission" date="2020-07" db="EMBL/GenBank/DDBJ databases">
        <title>Fungal Genomes of the International Space Station.</title>
        <authorList>
            <person name="Seuylemezian A."/>
            <person name="Singh N.K."/>
            <person name="Wood J."/>
            <person name="Venkateswaran K."/>
        </authorList>
    </citation>
    <scope>NUCLEOTIDE SEQUENCE [LARGE SCALE GENOMIC DNA]</scope>
    <source>
        <strain evidence="2 3">PL-B2</strain>
    </source>
</reference>
<name>A0ABS7KBC9_9BACI</name>
<feature type="compositionally biased region" description="Basic and acidic residues" evidence="1">
    <location>
        <begin position="37"/>
        <end position="46"/>
    </location>
</feature>
<proteinExistence type="predicted"/>
<gene>
    <name evidence="2" type="ORF">H0185_21500</name>
</gene>